<keyword evidence="3" id="KW-1185">Reference proteome</keyword>
<dbReference type="EMBL" id="JBHTLH010000012">
    <property type="protein sequence ID" value="MFD1124682.1"/>
    <property type="molecule type" value="Genomic_DNA"/>
</dbReference>
<dbReference type="Pfam" id="PF04221">
    <property type="entry name" value="RelB"/>
    <property type="match status" value="1"/>
</dbReference>
<feature type="region of interest" description="Disordered" evidence="1">
    <location>
        <begin position="66"/>
        <end position="92"/>
    </location>
</feature>
<evidence type="ECO:0000256" key="1">
    <source>
        <dbReference type="SAM" id="MobiDB-lite"/>
    </source>
</evidence>
<dbReference type="Proteomes" id="UP001597156">
    <property type="component" value="Unassembled WGS sequence"/>
</dbReference>
<sequence length="92" mass="10657">MDFSNQSLIWNDAVWRMARIETRIDDETKEKAIAKLQKSQITLSEFVRAQVAMVVSDRLPPFYPMPNVNQERAIPETADDLTGKKNPPDYFK</sequence>
<name>A0ABW3PMU9_9LACO</name>
<organism evidence="2 3">
    <name type="scientific">Lentilactobacillus raoultii</name>
    <dbReference type="NCBI Taxonomy" id="1987503"/>
    <lineage>
        <taxon>Bacteria</taxon>
        <taxon>Bacillati</taxon>
        <taxon>Bacillota</taxon>
        <taxon>Bacilli</taxon>
        <taxon>Lactobacillales</taxon>
        <taxon>Lactobacillaceae</taxon>
        <taxon>Lentilactobacillus</taxon>
    </lineage>
</organism>
<accession>A0ABW3PMU9</accession>
<comment type="caution">
    <text evidence="2">The sequence shown here is derived from an EMBL/GenBank/DDBJ whole genome shotgun (WGS) entry which is preliminary data.</text>
</comment>
<dbReference type="Gene3D" id="1.10.1220.10">
    <property type="entry name" value="Met repressor-like"/>
    <property type="match status" value="1"/>
</dbReference>
<evidence type="ECO:0000313" key="3">
    <source>
        <dbReference type="Proteomes" id="UP001597156"/>
    </source>
</evidence>
<evidence type="ECO:0000313" key="2">
    <source>
        <dbReference type="EMBL" id="MFD1124682.1"/>
    </source>
</evidence>
<protein>
    <submittedName>
        <fullName evidence="2">Type II toxin-antitoxin system RelB/DinJ family antitoxin</fullName>
    </submittedName>
</protein>
<gene>
    <name evidence="2" type="ORF">ACFQ22_04800</name>
</gene>
<proteinExistence type="predicted"/>
<dbReference type="InterPro" id="IPR013321">
    <property type="entry name" value="Arc_rbn_hlx_hlx"/>
</dbReference>
<dbReference type="InterPro" id="IPR007337">
    <property type="entry name" value="RelB/DinJ"/>
</dbReference>
<feature type="compositionally biased region" description="Basic and acidic residues" evidence="1">
    <location>
        <begin position="81"/>
        <end position="92"/>
    </location>
</feature>
<reference evidence="3" key="1">
    <citation type="journal article" date="2019" name="Int. J. Syst. Evol. Microbiol.">
        <title>The Global Catalogue of Microorganisms (GCM) 10K type strain sequencing project: providing services to taxonomists for standard genome sequencing and annotation.</title>
        <authorList>
            <consortium name="The Broad Institute Genomics Platform"/>
            <consortium name="The Broad Institute Genome Sequencing Center for Infectious Disease"/>
            <person name="Wu L."/>
            <person name="Ma J."/>
        </authorList>
    </citation>
    <scope>NUCLEOTIDE SEQUENCE [LARGE SCALE GENOMIC DNA]</scope>
    <source>
        <strain evidence="3">CCUG 71848</strain>
    </source>
</reference>
<dbReference type="RefSeq" id="WP_121979597.1">
    <property type="nucleotide sequence ID" value="NZ_JBHTLH010000012.1"/>
</dbReference>